<evidence type="ECO:0000256" key="1">
    <source>
        <dbReference type="SAM" id="MobiDB-lite"/>
    </source>
</evidence>
<keyword evidence="3" id="KW-1185">Reference proteome</keyword>
<protein>
    <submittedName>
        <fullName evidence="2">Uncharacterized protein</fullName>
    </submittedName>
</protein>
<accession>A0ABQ9BXA7</accession>
<name>A0ABQ9BXA7_9ROSI</name>
<reference evidence="2" key="2">
    <citation type="journal article" date="2023" name="Int. J. Mol. Sci.">
        <title>De Novo Assembly and Annotation of 11 Diverse Shrub Willow (Salix) Genomes Reveals Novel Gene Organization in Sex-Linked Regions.</title>
        <authorList>
            <person name="Hyden B."/>
            <person name="Feng K."/>
            <person name="Yates T.B."/>
            <person name="Jawdy S."/>
            <person name="Cereghino C."/>
            <person name="Smart L.B."/>
            <person name="Muchero W."/>
        </authorList>
    </citation>
    <scope>NUCLEOTIDE SEQUENCE</scope>
    <source>
        <tissue evidence="2">Shoot tip</tissue>
    </source>
</reference>
<feature type="compositionally biased region" description="Basic and acidic residues" evidence="1">
    <location>
        <begin position="1"/>
        <end position="15"/>
    </location>
</feature>
<reference evidence="2" key="1">
    <citation type="submission" date="2022-10" db="EMBL/GenBank/DDBJ databases">
        <authorList>
            <person name="Hyden B.L."/>
            <person name="Feng K."/>
            <person name="Yates T."/>
            <person name="Jawdy S."/>
            <person name="Smart L.B."/>
            <person name="Muchero W."/>
        </authorList>
    </citation>
    <scope>NUCLEOTIDE SEQUENCE</scope>
    <source>
        <tissue evidence="2">Shoot tip</tissue>
    </source>
</reference>
<feature type="region of interest" description="Disordered" evidence="1">
    <location>
        <begin position="1"/>
        <end position="23"/>
    </location>
</feature>
<sequence>MKCGDERKGGKPEQTRKKKTTTPPTFQFVIRKSPYGIAIDWLNKHKFAFPSGYLVMSKVLTDDHSPRQIDLQDNQKVIWLSLTCWSSPNRSEGVGGCITQTPISKLAYNLTIQTTISFNYCPGQLVRVRLSGFGAC</sequence>
<comment type="caution">
    <text evidence="2">The sequence shown here is derived from an EMBL/GenBank/DDBJ whole genome shotgun (WGS) entry which is preliminary data.</text>
</comment>
<proteinExistence type="predicted"/>
<evidence type="ECO:0000313" key="3">
    <source>
        <dbReference type="Proteomes" id="UP001141253"/>
    </source>
</evidence>
<organism evidence="2 3">
    <name type="scientific">Salix suchowensis</name>
    <dbReference type="NCBI Taxonomy" id="1278906"/>
    <lineage>
        <taxon>Eukaryota</taxon>
        <taxon>Viridiplantae</taxon>
        <taxon>Streptophyta</taxon>
        <taxon>Embryophyta</taxon>
        <taxon>Tracheophyta</taxon>
        <taxon>Spermatophyta</taxon>
        <taxon>Magnoliopsida</taxon>
        <taxon>eudicotyledons</taxon>
        <taxon>Gunneridae</taxon>
        <taxon>Pentapetalae</taxon>
        <taxon>rosids</taxon>
        <taxon>fabids</taxon>
        <taxon>Malpighiales</taxon>
        <taxon>Salicaceae</taxon>
        <taxon>Saliceae</taxon>
        <taxon>Salix</taxon>
    </lineage>
</organism>
<gene>
    <name evidence="2" type="ORF">OIU77_025507</name>
</gene>
<evidence type="ECO:0000313" key="2">
    <source>
        <dbReference type="EMBL" id="KAJ6391539.1"/>
    </source>
</evidence>
<dbReference type="Proteomes" id="UP001141253">
    <property type="component" value="Chromosome 2"/>
</dbReference>
<dbReference type="EMBL" id="JAPFFI010000006">
    <property type="protein sequence ID" value="KAJ6391539.1"/>
    <property type="molecule type" value="Genomic_DNA"/>
</dbReference>